<dbReference type="AlphaFoldDB" id="J9U474"/>
<evidence type="ECO:0000313" key="1">
    <source>
        <dbReference type="EMBL" id="AFR67633.1"/>
    </source>
</evidence>
<gene>
    <name evidence="1" type="ordered locus">Pcar_3488</name>
</gene>
<evidence type="ECO:0000313" key="2">
    <source>
        <dbReference type="Proteomes" id="UP000002534"/>
    </source>
</evidence>
<keyword evidence="2" id="KW-1185">Reference proteome</keyword>
<name>J9U474_SYNC1</name>
<accession>J9U474</accession>
<protein>
    <submittedName>
        <fullName evidence="1">Uncharacterized protein</fullName>
    </submittedName>
</protein>
<sequence length="61" mass="6808">MNGSVRLETGPCSQVLYSACVNLSKIELYQYLLHENSIESKPLKACLSEMFPGELCIERNG</sequence>
<organism evidence="1 2">
    <name type="scientific">Syntrophotalea carbinolica (strain DSM 2380 / NBRC 103641 / GraBd1)</name>
    <name type="common">Pelobacter carbinolicus</name>
    <dbReference type="NCBI Taxonomy" id="338963"/>
    <lineage>
        <taxon>Bacteria</taxon>
        <taxon>Pseudomonadati</taxon>
        <taxon>Thermodesulfobacteriota</taxon>
        <taxon>Desulfuromonadia</taxon>
        <taxon>Desulfuromonadales</taxon>
        <taxon>Syntrophotaleaceae</taxon>
        <taxon>Syntrophotalea</taxon>
    </lineage>
</organism>
<reference evidence="2" key="1">
    <citation type="submission" date="2005-10" db="EMBL/GenBank/DDBJ databases">
        <title>Complete sequence of Pelobacter carbinolicus DSM 2380.</title>
        <authorList>
            <person name="Copeland A."/>
            <person name="Lucas S."/>
            <person name="Lapidus A."/>
            <person name="Barry K."/>
            <person name="Detter J.C."/>
            <person name="Glavina T."/>
            <person name="Hammon N."/>
            <person name="Israni S."/>
            <person name="Pitluck S."/>
            <person name="Chertkov O."/>
            <person name="Schmutz J."/>
            <person name="Larimer F."/>
            <person name="Land M."/>
            <person name="Kyrpides N."/>
            <person name="Ivanova N."/>
            <person name="Richardson P."/>
        </authorList>
    </citation>
    <scope>NUCLEOTIDE SEQUENCE [LARGE SCALE GENOMIC DNA]</scope>
    <source>
        <strain evidence="2">DSM 2380 / NBRC 103641 / GraBd1</strain>
    </source>
</reference>
<reference evidence="1 2" key="2">
    <citation type="journal article" date="2012" name="BMC Genomics">
        <title>The genome of Pelobacter carbinolicus reveals surprising metabolic capabilities and physiological features.</title>
        <authorList>
            <person name="Aklujkar M."/>
            <person name="Haveman S.A."/>
            <person name="Didonato R.Jr."/>
            <person name="Chertkov O."/>
            <person name="Han C.S."/>
            <person name="Land M.L."/>
            <person name="Brown P."/>
            <person name="Lovley D.R."/>
        </authorList>
    </citation>
    <scope>NUCLEOTIDE SEQUENCE [LARGE SCALE GENOMIC DNA]</scope>
    <source>
        <strain evidence="2">DSM 2380 / NBRC 103641 / GraBd1</strain>
    </source>
</reference>
<dbReference type="STRING" id="338963.Pcar_3488"/>
<dbReference type="Proteomes" id="UP000002534">
    <property type="component" value="Chromosome"/>
</dbReference>
<dbReference type="HOGENOM" id="CLU_2918590_0_0_7"/>
<dbReference type="EMBL" id="CP000142">
    <property type="protein sequence ID" value="AFR67633.1"/>
    <property type="molecule type" value="Genomic_DNA"/>
</dbReference>
<proteinExistence type="predicted"/>
<dbReference type="KEGG" id="pca:Pcar_3488"/>